<comment type="cofactor">
    <cofactor evidence="19">
        <name>Zn(2+)</name>
        <dbReference type="ChEBI" id="CHEBI:29105"/>
    </cofactor>
    <text evidence="19">Binds 1 zinc ion per subunit.</text>
</comment>
<dbReference type="EMBL" id="BDGG01000004">
    <property type="protein sequence ID" value="GAU97581.1"/>
    <property type="molecule type" value="Genomic_DNA"/>
</dbReference>
<evidence type="ECO:0000256" key="3">
    <source>
        <dbReference type="ARBA" id="ARBA00010200"/>
    </source>
</evidence>
<feature type="active site" evidence="18">
    <location>
        <position position="520"/>
    </location>
</feature>
<evidence type="ECO:0000256" key="12">
    <source>
        <dbReference type="ARBA" id="ARBA00022990"/>
    </source>
</evidence>
<dbReference type="Proteomes" id="UP000186922">
    <property type="component" value="Unassembled WGS sequence"/>
</dbReference>
<evidence type="ECO:0000256" key="5">
    <source>
        <dbReference type="ARBA" id="ARBA00014713"/>
    </source>
</evidence>
<evidence type="ECO:0000256" key="13">
    <source>
        <dbReference type="ARBA" id="ARBA00023049"/>
    </source>
</evidence>
<evidence type="ECO:0000256" key="10">
    <source>
        <dbReference type="ARBA" id="ARBA00022801"/>
    </source>
</evidence>
<keyword evidence="10" id="KW-0378">Hydrolase</keyword>
<comment type="subcellular location">
    <subcellularLocation>
        <location evidence="2">Cytoplasm</location>
    </subcellularLocation>
</comment>
<dbReference type="InterPro" id="IPR005317">
    <property type="entry name" value="Dipeptidyl-peptase3"/>
</dbReference>
<organism evidence="20 21">
    <name type="scientific">Ramazzottius varieornatus</name>
    <name type="common">Water bear</name>
    <name type="synonym">Tardigrade</name>
    <dbReference type="NCBI Taxonomy" id="947166"/>
    <lineage>
        <taxon>Eukaryota</taxon>
        <taxon>Metazoa</taxon>
        <taxon>Ecdysozoa</taxon>
        <taxon>Tardigrada</taxon>
        <taxon>Eutardigrada</taxon>
        <taxon>Parachela</taxon>
        <taxon>Hypsibioidea</taxon>
        <taxon>Ramazzottiidae</taxon>
        <taxon>Ramazzottius</taxon>
    </lineage>
</organism>
<dbReference type="GO" id="GO:0008235">
    <property type="term" value="F:metalloexopeptidase activity"/>
    <property type="evidence" value="ECO:0007669"/>
    <property type="project" value="InterPro"/>
</dbReference>
<comment type="caution">
    <text evidence="20">The sequence shown here is derived from an EMBL/GenBank/DDBJ whole genome shotgun (WGS) entry which is preliminary data.</text>
</comment>
<feature type="binding site" evidence="19">
    <location>
        <position position="524"/>
    </location>
    <ligand>
        <name>Zn(2+)</name>
        <dbReference type="ChEBI" id="CHEBI:29105"/>
        <note>catalytic</note>
    </ligand>
</feature>
<evidence type="ECO:0000256" key="4">
    <source>
        <dbReference type="ARBA" id="ARBA00012063"/>
    </source>
</evidence>
<keyword evidence="13" id="KW-0482">Metalloprotease</keyword>
<evidence type="ECO:0000256" key="6">
    <source>
        <dbReference type="ARBA" id="ARBA00022438"/>
    </source>
</evidence>
<evidence type="ECO:0000256" key="18">
    <source>
        <dbReference type="PIRSR" id="PIRSR007828-1"/>
    </source>
</evidence>
<dbReference type="Pfam" id="PF03571">
    <property type="entry name" value="Peptidase_M49"/>
    <property type="match status" value="1"/>
</dbReference>
<dbReference type="EC" id="3.4.14.4" evidence="4"/>
<dbReference type="GO" id="GO:0008239">
    <property type="term" value="F:dipeptidyl-peptidase activity"/>
    <property type="evidence" value="ECO:0007669"/>
    <property type="project" value="UniProtKB-EC"/>
</dbReference>
<dbReference type="GO" id="GO:0006508">
    <property type="term" value="P:proteolysis"/>
    <property type="evidence" value="ECO:0007669"/>
    <property type="project" value="UniProtKB-KW"/>
</dbReference>
<dbReference type="OrthoDB" id="4694525at2759"/>
<dbReference type="PANTHER" id="PTHR23422:SF11">
    <property type="entry name" value="DIPEPTIDYL PEPTIDASE 3"/>
    <property type="match status" value="1"/>
</dbReference>
<evidence type="ECO:0000256" key="9">
    <source>
        <dbReference type="ARBA" id="ARBA00022723"/>
    </source>
</evidence>
<comment type="catalytic activity">
    <reaction evidence="1">
        <text>Release of an N-terminal dipeptide from a peptide comprising four or more residues, with broad specificity. Also acts on dipeptidyl 2-naphthylamides.</text>
        <dbReference type="EC" id="3.4.14.4"/>
    </reaction>
</comment>
<dbReference type="FunFam" id="3.30.540.30:FF:000003">
    <property type="entry name" value="Dipeptidyl peptidase 3"/>
    <property type="match status" value="1"/>
</dbReference>
<evidence type="ECO:0000256" key="17">
    <source>
        <dbReference type="ARBA" id="ARBA00080117"/>
    </source>
</evidence>
<keyword evidence="8" id="KW-0645">Protease</keyword>
<evidence type="ECO:0000256" key="19">
    <source>
        <dbReference type="PIRSR" id="PIRSR007828-2"/>
    </source>
</evidence>
<gene>
    <name evidence="20" type="primary">RvY_08855-1</name>
    <name evidence="20" type="synonym">RvY_08855.1</name>
    <name evidence="20" type="ORF">RvY_08855</name>
</gene>
<keyword evidence="7" id="KW-0963">Cytoplasm</keyword>
<name>A0A1D1V7A5_RAMVA</name>
<feature type="binding site" evidence="19">
    <location>
        <position position="519"/>
    </location>
    <ligand>
        <name>Zn(2+)</name>
        <dbReference type="ChEBI" id="CHEBI:29105"/>
        <note>catalytic</note>
    </ligand>
</feature>
<keyword evidence="11 19" id="KW-0862">Zinc</keyword>
<dbReference type="GO" id="GO:0008270">
    <property type="term" value="F:zinc ion binding"/>
    <property type="evidence" value="ECO:0007669"/>
    <property type="project" value="UniProtKB-ARBA"/>
</dbReference>
<keyword evidence="9 19" id="KW-0479">Metal-binding</keyword>
<evidence type="ECO:0000256" key="7">
    <source>
        <dbReference type="ARBA" id="ARBA00022490"/>
    </source>
</evidence>
<dbReference type="AlphaFoldDB" id="A0A1D1V7A5"/>
<dbReference type="FunFam" id="3.30.540.30:FF:000001">
    <property type="entry name" value="Dipeptidyl peptidase 3"/>
    <property type="match status" value="1"/>
</dbReference>
<sequence>MSAVSWFVHRLQSSFRPCSLALVARLQQLTARVCIRNATQVAGATGTSSTHIGVTRVLAPYPGRMVAMDEEARKQFYVPLTTKTPALDCSKAFDLLSDKEKAYVYHWSQASWHGGLITVLQTSPESAAIFILLQNLFRYNKLDELEKLAKDKASFSDADWLALKFYASGVYHNMGNYVGFGDTKLVPQVDKKKLHQLVLASGAAEKNKKLMTEVWEICGDRMYDLDNARLRQLGLKPEGVTTYFSSNCEVKDAEVVKQFLVEYEIEPYNSRVFKTVDGDKTKYEIRHASADKSGSVEAGKVKMNGEHIEHKGNTFVLTNGDYAPFMAEMVTSMKEAAKVSANDTEKKMLESYAESFQTGSLEAHKKGSLHWVHNKKPVVEGYIGFIETYRDPSGQRGEFEGFVAVVDKAKSARLNQLVETAETIISQLPWPKEYEKDKYLRPDYSELTVISFASSGVPIGINIPNYDTIRQNEGFKNVSLGNIISAALRSRPPQFISQEDHDLMTKHETVVLEVQVAIHELLGHGSGKLFQKQKDGGFNFDYENVKDFESGDVCSYYEVGESYDSVFGPLASTYEECRAETVAVYLSLLPEVLNVWSIPEKDHADVIYCVWLAMAVSGLKSLPYYIMEQEKWGQAHAQGRFAILRVMEEAGIVKVSQITGQDGKPDLLLSLDRNQIPTEGKKAIGTFLGRLQLYKSTANREQAFEMMTEYSAVCNMPPKSEEMIAWHKVAVARKVPRNLLVQPNVIMDKGGKVTLKTYPATTDGMIASFQDRYEKVQHLEEALLECALQDAPHFSM</sequence>
<evidence type="ECO:0000256" key="2">
    <source>
        <dbReference type="ARBA" id="ARBA00004496"/>
    </source>
</evidence>
<protein>
    <recommendedName>
        <fullName evidence="5">Dipeptidyl peptidase 3</fullName>
        <ecNumber evidence="4">3.4.14.4</ecNumber>
    </recommendedName>
    <alternativeName>
        <fullName evidence="14">Dipeptidyl aminopeptidase III</fullName>
    </alternativeName>
    <alternativeName>
        <fullName evidence="16">Dipeptidyl arylamidase III</fullName>
    </alternativeName>
    <alternativeName>
        <fullName evidence="15">Dipeptidyl peptidase III</fullName>
    </alternativeName>
    <alternativeName>
        <fullName evidence="17">Enkephalinase B</fullName>
    </alternativeName>
</protein>
<evidence type="ECO:0000256" key="16">
    <source>
        <dbReference type="ARBA" id="ARBA00078364"/>
    </source>
</evidence>
<evidence type="ECO:0000256" key="8">
    <source>
        <dbReference type="ARBA" id="ARBA00022670"/>
    </source>
</evidence>
<evidence type="ECO:0000256" key="15">
    <source>
        <dbReference type="ARBA" id="ARBA00032119"/>
    </source>
</evidence>
<evidence type="ECO:0000256" key="11">
    <source>
        <dbReference type="ARBA" id="ARBA00022833"/>
    </source>
</evidence>
<dbReference type="InterPro" id="IPR039461">
    <property type="entry name" value="Peptidase_M49"/>
</dbReference>
<dbReference type="Gene3D" id="3.30.540.30">
    <property type="match status" value="3"/>
</dbReference>
<keyword evidence="21" id="KW-1185">Reference proteome</keyword>
<dbReference type="GO" id="GO:0005737">
    <property type="term" value="C:cytoplasm"/>
    <property type="evidence" value="ECO:0007669"/>
    <property type="project" value="UniProtKB-SubCell"/>
</dbReference>
<reference evidence="20 21" key="1">
    <citation type="journal article" date="2016" name="Nat. Commun.">
        <title>Extremotolerant tardigrade genome and improved radiotolerance of human cultured cells by tardigrade-unique protein.</title>
        <authorList>
            <person name="Hashimoto T."/>
            <person name="Horikawa D.D."/>
            <person name="Saito Y."/>
            <person name="Kuwahara H."/>
            <person name="Kozuka-Hata H."/>
            <person name="Shin-I T."/>
            <person name="Minakuchi Y."/>
            <person name="Ohishi K."/>
            <person name="Motoyama A."/>
            <person name="Aizu T."/>
            <person name="Enomoto A."/>
            <person name="Kondo K."/>
            <person name="Tanaka S."/>
            <person name="Hara Y."/>
            <person name="Koshikawa S."/>
            <person name="Sagara H."/>
            <person name="Miura T."/>
            <person name="Yokobori S."/>
            <person name="Miyagawa K."/>
            <person name="Suzuki Y."/>
            <person name="Kubo T."/>
            <person name="Oyama M."/>
            <person name="Kohara Y."/>
            <person name="Fujiyama A."/>
            <person name="Arakawa K."/>
            <person name="Katayama T."/>
            <person name="Toyoda A."/>
            <person name="Kunieda T."/>
        </authorList>
    </citation>
    <scope>NUCLEOTIDE SEQUENCE [LARGE SCALE GENOMIC DNA]</scope>
    <source>
        <strain evidence="20 21">YOKOZUNA-1</strain>
    </source>
</reference>
<proteinExistence type="inferred from homology"/>
<evidence type="ECO:0000313" key="21">
    <source>
        <dbReference type="Proteomes" id="UP000186922"/>
    </source>
</evidence>
<dbReference type="GO" id="GO:0004177">
    <property type="term" value="F:aminopeptidase activity"/>
    <property type="evidence" value="ECO:0007669"/>
    <property type="project" value="UniProtKB-KW"/>
</dbReference>
<accession>A0A1D1V7A5</accession>
<keyword evidence="12" id="KW-0007">Acetylation</keyword>
<dbReference type="STRING" id="947166.A0A1D1V7A5"/>
<evidence type="ECO:0000256" key="14">
    <source>
        <dbReference type="ARBA" id="ARBA00031288"/>
    </source>
</evidence>
<keyword evidence="6" id="KW-0031">Aminopeptidase</keyword>
<comment type="similarity">
    <text evidence="3">Belongs to the peptidase M49 family.</text>
</comment>
<evidence type="ECO:0000313" key="20">
    <source>
        <dbReference type="EMBL" id="GAU97581.1"/>
    </source>
</evidence>
<dbReference type="PIRSF" id="PIRSF007828">
    <property type="entry name" value="Dipeptidyl-peptidase_III"/>
    <property type="match status" value="1"/>
</dbReference>
<evidence type="ECO:0000256" key="1">
    <source>
        <dbReference type="ARBA" id="ARBA00001336"/>
    </source>
</evidence>
<dbReference type="PANTHER" id="PTHR23422">
    <property type="entry name" value="DIPEPTIDYL PEPTIDASE III-RELATED"/>
    <property type="match status" value="1"/>
</dbReference>
<feature type="binding site" evidence="19">
    <location>
        <position position="576"/>
    </location>
    <ligand>
        <name>Zn(2+)</name>
        <dbReference type="ChEBI" id="CHEBI:29105"/>
        <note>catalytic</note>
    </ligand>
</feature>
<dbReference type="FunFam" id="3.30.540.30:FF:000002">
    <property type="entry name" value="Dipeptidyl peptidase 3"/>
    <property type="match status" value="1"/>
</dbReference>